<feature type="region of interest" description="Disordered" evidence="1">
    <location>
        <begin position="87"/>
        <end position="206"/>
    </location>
</feature>
<feature type="compositionally biased region" description="Basic and acidic residues" evidence="1">
    <location>
        <begin position="471"/>
        <end position="501"/>
    </location>
</feature>
<evidence type="ECO:0000313" key="2">
    <source>
        <dbReference type="EMBL" id="OAD62531.1"/>
    </source>
</evidence>
<protein>
    <submittedName>
        <fullName evidence="2">Uncharacterized protein</fullName>
    </submittedName>
</protein>
<gene>
    <name evidence="2" type="ORF">WN48_06946</name>
</gene>
<name>A0A310SIT3_9HYME</name>
<feature type="compositionally biased region" description="Basic residues" evidence="1">
    <location>
        <begin position="611"/>
        <end position="621"/>
    </location>
</feature>
<dbReference type="EMBL" id="KQ759862">
    <property type="protein sequence ID" value="OAD62531.1"/>
    <property type="molecule type" value="Genomic_DNA"/>
</dbReference>
<organism evidence="2 3">
    <name type="scientific">Eufriesea mexicana</name>
    <dbReference type="NCBI Taxonomy" id="516756"/>
    <lineage>
        <taxon>Eukaryota</taxon>
        <taxon>Metazoa</taxon>
        <taxon>Ecdysozoa</taxon>
        <taxon>Arthropoda</taxon>
        <taxon>Hexapoda</taxon>
        <taxon>Insecta</taxon>
        <taxon>Pterygota</taxon>
        <taxon>Neoptera</taxon>
        <taxon>Endopterygota</taxon>
        <taxon>Hymenoptera</taxon>
        <taxon>Apocrita</taxon>
        <taxon>Aculeata</taxon>
        <taxon>Apoidea</taxon>
        <taxon>Anthophila</taxon>
        <taxon>Apidae</taxon>
        <taxon>Eufriesea</taxon>
    </lineage>
</organism>
<reference evidence="2 3" key="1">
    <citation type="submission" date="2015-07" db="EMBL/GenBank/DDBJ databases">
        <title>The genome of Eufriesea mexicana.</title>
        <authorList>
            <person name="Pan H."/>
            <person name="Kapheim K."/>
        </authorList>
    </citation>
    <scope>NUCLEOTIDE SEQUENCE [LARGE SCALE GENOMIC DNA]</scope>
    <source>
        <strain evidence="2">0111107269</strain>
        <tissue evidence="2">Whole body</tissue>
    </source>
</reference>
<keyword evidence="3" id="KW-1185">Reference proteome</keyword>
<dbReference type="Proteomes" id="UP000250275">
    <property type="component" value="Unassembled WGS sequence"/>
</dbReference>
<feature type="region of interest" description="Disordered" evidence="1">
    <location>
        <begin position="222"/>
        <end position="435"/>
    </location>
</feature>
<feature type="compositionally biased region" description="Basic and acidic residues" evidence="1">
    <location>
        <begin position="178"/>
        <end position="193"/>
    </location>
</feature>
<evidence type="ECO:0000256" key="1">
    <source>
        <dbReference type="SAM" id="MobiDB-lite"/>
    </source>
</evidence>
<feature type="compositionally biased region" description="Basic and acidic residues" evidence="1">
    <location>
        <begin position="95"/>
        <end position="108"/>
    </location>
</feature>
<feature type="compositionally biased region" description="Basic residues" evidence="1">
    <location>
        <begin position="570"/>
        <end position="582"/>
    </location>
</feature>
<evidence type="ECO:0000313" key="3">
    <source>
        <dbReference type="Proteomes" id="UP000250275"/>
    </source>
</evidence>
<dbReference type="OrthoDB" id="7610784at2759"/>
<feature type="compositionally biased region" description="Basic and acidic residues" evidence="1">
    <location>
        <begin position="536"/>
        <end position="545"/>
    </location>
</feature>
<feature type="compositionally biased region" description="Acidic residues" evidence="1">
    <location>
        <begin position="502"/>
        <end position="514"/>
    </location>
</feature>
<proteinExistence type="predicted"/>
<feature type="compositionally biased region" description="Basic and acidic residues" evidence="1">
    <location>
        <begin position="322"/>
        <end position="357"/>
    </location>
</feature>
<feature type="compositionally biased region" description="Acidic residues" evidence="1">
    <location>
        <begin position="225"/>
        <end position="234"/>
    </location>
</feature>
<sequence length="732" mass="81227">MEGGWDADRVGLHSQHLHVSLIYIFASLIHLIRLSLLYYFSNRDSNVYVVEDQRNRVDPLIEKIFRAPSERRNDAISSKCNIETEPGKTAVQAEDASKSARVKRDNLVKKSNSRSLNEAAKSDEKRSIPRKVAKLTSRIGRASRESAKLPDKDYEVPVDQDRSEYADEAEEEPAINSKNKETRYKGSETHSSEDSAGFIDQEERSSLYDDFETKDVVKRGISGAEDYEEMDEEAAGGAEDSAILEDNPLDEEAEKRMARGDVRVKREYENLREADTVEAAGKSESSGTSADSSGDSKAAETPLKRGAGSEKDNTVVENQASKMDKESNDQEENSKRNVPEKNESDMSKVNSDRETDGTKQSLMANDQTEIESGESGKLQNQEGQQIADQGKTQETSLSGNGKVTNDLASDSSDLKGTSKAEESKIADVANKETAKVDVPANVAETVAAAEVAEKLENSKKEPATAEQLDGDYQKREEIKREIAEKRRIRDIEENNAKFDELHEQEDDDDEEQALEAEAADKRDVSKRSVRNAGKIAVRDKAEKPSIKRKKRQGDNGPEKVQGASDANSSKKPRQTTVKKRSMTKSQSQTPIVNEVPIKRQYPREIFLVRNDRKKKRRRRSKNPNLISDQRTAKLEDNLPGDFPLDSSLRGGLGDAKSSARKVNEDEKAIAEHESMLEKKSGSVASLTGSNEVLGPLATEYGDAFGGLNNEPGVALARFKRIKRVLRPPTSKM</sequence>
<feature type="compositionally biased region" description="Basic and acidic residues" evidence="1">
    <location>
        <begin position="412"/>
        <end position="435"/>
    </location>
</feature>
<feature type="compositionally biased region" description="Basic and acidic residues" evidence="1">
    <location>
        <begin position="253"/>
        <end position="275"/>
    </location>
</feature>
<accession>A0A310SIT3</accession>
<feature type="compositionally biased region" description="Basic and acidic residues" evidence="1">
    <location>
        <begin position="142"/>
        <end position="165"/>
    </location>
</feature>
<feature type="compositionally biased region" description="Polar residues" evidence="1">
    <location>
        <begin position="377"/>
        <end position="411"/>
    </location>
</feature>
<dbReference type="AlphaFoldDB" id="A0A310SIT3"/>
<feature type="compositionally biased region" description="Basic and acidic residues" evidence="1">
    <location>
        <begin position="453"/>
        <end position="463"/>
    </location>
</feature>
<feature type="compositionally biased region" description="Low complexity" evidence="1">
    <location>
        <begin position="282"/>
        <end position="300"/>
    </location>
</feature>
<feature type="compositionally biased region" description="Polar residues" evidence="1">
    <location>
        <begin position="358"/>
        <end position="367"/>
    </location>
</feature>
<feature type="region of interest" description="Disordered" evidence="1">
    <location>
        <begin position="453"/>
        <end position="664"/>
    </location>
</feature>